<dbReference type="AlphaFoldDB" id="A0AAU8LU04"/>
<evidence type="ECO:0000256" key="1">
    <source>
        <dbReference type="ARBA" id="ARBA00004418"/>
    </source>
</evidence>
<evidence type="ECO:0000256" key="4">
    <source>
        <dbReference type="SAM" id="SignalP"/>
    </source>
</evidence>
<sequence length="349" mass="37880">MKHQTPVVRLIAATLLSAVFFCGSSLQAAEKKEKFNVAWSHYVGWEPWGYAQQSGILKKWADKYNIEIKLTLVNDYIESINLYTSGKFDACTMANMDALTIPAVGGIDSTALIVGDFSNGNDGIIMKNGSKVTDLKGRKITLVELSVSHYLLARALDMNGMSEQDVNLINTSDADIAALFTADPNGAAVTWNPPLMQALRAPGSARVFDSSSIPGEIIDLMVVRTDAPEKLKKALVGAWYEVMAIMESDGPKKEEAIAAMAQTSGGSVDEFKQQLATTAMFYKAADAAAFVASTKPKETMEHVRQFSYDKGLYGESAPSPDIVGISFDDGSVLGDKKNIKLRFTAKYMQ</sequence>
<keyword evidence="3 4" id="KW-0732">Signal</keyword>
<dbReference type="PANTHER" id="PTHR30024:SF47">
    <property type="entry name" value="TAURINE-BINDING PERIPLASMIC PROTEIN"/>
    <property type="match status" value="1"/>
</dbReference>
<reference evidence="6" key="2">
    <citation type="submission" date="2024-06" db="EMBL/GenBank/DDBJ databases">
        <authorList>
            <person name="Plum-Jensen L.E."/>
            <person name="Schramm A."/>
            <person name="Marshall I.P.G."/>
        </authorList>
    </citation>
    <scope>NUCLEOTIDE SEQUENCE</scope>
    <source>
        <strain evidence="6">Rat1</strain>
    </source>
</reference>
<dbReference type="Gene3D" id="3.40.190.10">
    <property type="entry name" value="Periplasmic binding protein-like II"/>
    <property type="match status" value="2"/>
</dbReference>
<evidence type="ECO:0000256" key="3">
    <source>
        <dbReference type="ARBA" id="ARBA00022729"/>
    </source>
</evidence>
<feature type="signal peptide" evidence="4">
    <location>
        <begin position="1"/>
        <end position="28"/>
    </location>
</feature>
<organism evidence="6">
    <name type="scientific">Candidatus Electrothrix aestuarii</name>
    <dbReference type="NCBI Taxonomy" id="3062594"/>
    <lineage>
        <taxon>Bacteria</taxon>
        <taxon>Pseudomonadati</taxon>
        <taxon>Thermodesulfobacteriota</taxon>
        <taxon>Desulfobulbia</taxon>
        <taxon>Desulfobulbales</taxon>
        <taxon>Desulfobulbaceae</taxon>
        <taxon>Candidatus Electrothrix</taxon>
    </lineage>
</organism>
<dbReference type="GO" id="GO:0042597">
    <property type="term" value="C:periplasmic space"/>
    <property type="evidence" value="ECO:0007669"/>
    <property type="project" value="UniProtKB-SubCell"/>
</dbReference>
<evidence type="ECO:0000256" key="2">
    <source>
        <dbReference type="ARBA" id="ARBA00010742"/>
    </source>
</evidence>
<proteinExistence type="inferred from homology"/>
<evidence type="ECO:0000259" key="5">
    <source>
        <dbReference type="Pfam" id="PF09084"/>
    </source>
</evidence>
<accession>A0AAU8LU04</accession>
<reference evidence="6" key="1">
    <citation type="journal article" date="2024" name="Syst. Appl. Microbiol.">
        <title>First single-strain enrichments of Electrothrix cable bacteria, description of E. aestuarii sp. nov. and E. rattekaaiensis sp. nov., and proposal of a cable bacteria taxonomy following the rules of the SeqCode.</title>
        <authorList>
            <person name="Plum-Jensen L.E."/>
            <person name="Schramm A."/>
            <person name="Marshall I.P.G."/>
        </authorList>
    </citation>
    <scope>NUCLEOTIDE SEQUENCE</scope>
    <source>
        <strain evidence="6">Rat1</strain>
    </source>
</reference>
<gene>
    <name evidence="6" type="ORF">Q3M24_19005</name>
</gene>
<dbReference type="PANTHER" id="PTHR30024">
    <property type="entry name" value="ALIPHATIC SULFONATES-BINDING PROTEIN-RELATED"/>
    <property type="match status" value="1"/>
</dbReference>
<dbReference type="SUPFAM" id="SSF53850">
    <property type="entry name" value="Periplasmic binding protein-like II"/>
    <property type="match status" value="1"/>
</dbReference>
<feature type="domain" description="SsuA/THI5-like" evidence="5">
    <location>
        <begin position="66"/>
        <end position="183"/>
    </location>
</feature>
<comment type="subcellular location">
    <subcellularLocation>
        <location evidence="1">Periplasm</location>
    </subcellularLocation>
</comment>
<comment type="similarity">
    <text evidence="2">Belongs to the bacterial solute-binding protein SsuA/TauA family.</text>
</comment>
<feature type="chain" id="PRO_5043874110" evidence="4">
    <location>
        <begin position="29"/>
        <end position="349"/>
    </location>
</feature>
<evidence type="ECO:0000313" key="6">
    <source>
        <dbReference type="EMBL" id="XCN72361.1"/>
    </source>
</evidence>
<name>A0AAU8LU04_9BACT</name>
<dbReference type="InterPro" id="IPR017793">
    <property type="entry name" value="ABC_transptr_urea-assoc_sub-bd"/>
</dbReference>
<dbReference type="InterPro" id="IPR015168">
    <property type="entry name" value="SsuA/THI5"/>
</dbReference>
<dbReference type="EMBL" id="CP159373">
    <property type="protein sequence ID" value="XCN72361.1"/>
    <property type="molecule type" value="Genomic_DNA"/>
</dbReference>
<dbReference type="NCBIfam" id="TIGR03427">
    <property type="entry name" value="ABC_peri_uca"/>
    <property type="match status" value="1"/>
</dbReference>
<dbReference type="Pfam" id="PF09084">
    <property type="entry name" value="NMT1"/>
    <property type="match status" value="1"/>
</dbReference>
<protein>
    <submittedName>
        <fullName evidence="6">Urea ABC transporter substrate-binding protein</fullName>
    </submittedName>
</protein>
<dbReference type="KEGG" id="eaj:Q3M24_19005"/>